<protein>
    <recommendedName>
        <fullName evidence="6">Ketoreductase domain-containing protein</fullName>
    </recommendedName>
</protein>
<dbReference type="PRINTS" id="PR00080">
    <property type="entry name" value="SDRFAMILY"/>
</dbReference>
<gene>
    <name evidence="7" type="ORF">NEZAVI_LOCUS9087</name>
</gene>
<feature type="transmembrane region" description="Helical" evidence="5">
    <location>
        <begin position="12"/>
        <end position="37"/>
    </location>
</feature>
<evidence type="ECO:0000313" key="8">
    <source>
        <dbReference type="Proteomes" id="UP001152798"/>
    </source>
</evidence>
<evidence type="ECO:0000256" key="3">
    <source>
        <dbReference type="ARBA" id="ARBA00037096"/>
    </source>
</evidence>
<dbReference type="PROSITE" id="PS00061">
    <property type="entry name" value="ADH_SHORT"/>
    <property type="match status" value="1"/>
</dbReference>
<keyword evidence="5" id="KW-0812">Transmembrane</keyword>
<dbReference type="InterPro" id="IPR020904">
    <property type="entry name" value="Sc_DH/Rdtase_CS"/>
</dbReference>
<evidence type="ECO:0000256" key="1">
    <source>
        <dbReference type="ARBA" id="ARBA00006484"/>
    </source>
</evidence>
<keyword evidence="5" id="KW-1133">Transmembrane helix</keyword>
<dbReference type="Proteomes" id="UP001152798">
    <property type="component" value="Chromosome 4"/>
</dbReference>
<dbReference type="GO" id="GO:0016020">
    <property type="term" value="C:membrane"/>
    <property type="evidence" value="ECO:0007669"/>
    <property type="project" value="TreeGrafter"/>
</dbReference>
<dbReference type="CDD" id="cd05332">
    <property type="entry name" value="11beta-HSD1_like_SDR_c"/>
    <property type="match status" value="1"/>
</dbReference>
<dbReference type="InterPro" id="IPR036291">
    <property type="entry name" value="NAD(P)-bd_dom_sf"/>
</dbReference>
<dbReference type="EMBL" id="OV725080">
    <property type="protein sequence ID" value="CAH1399688.1"/>
    <property type="molecule type" value="Genomic_DNA"/>
</dbReference>
<dbReference type="PRINTS" id="PR00081">
    <property type="entry name" value="GDHRDH"/>
</dbReference>
<dbReference type="AlphaFoldDB" id="A0A9P0HCC7"/>
<dbReference type="OrthoDB" id="5307821at2759"/>
<keyword evidence="8" id="KW-1185">Reference proteome</keyword>
<keyword evidence="2" id="KW-0560">Oxidoreductase</keyword>
<evidence type="ECO:0000256" key="5">
    <source>
        <dbReference type="SAM" id="Phobius"/>
    </source>
</evidence>
<dbReference type="NCBIfam" id="NF004825">
    <property type="entry name" value="PRK06181.1"/>
    <property type="match status" value="1"/>
</dbReference>
<dbReference type="PANTHER" id="PTHR44196:SF1">
    <property type="entry name" value="DEHYDROGENASE_REDUCTASE SDR FAMILY MEMBER 7B"/>
    <property type="match status" value="1"/>
</dbReference>
<evidence type="ECO:0000259" key="6">
    <source>
        <dbReference type="SMART" id="SM00822"/>
    </source>
</evidence>
<dbReference type="Gene3D" id="3.40.50.720">
    <property type="entry name" value="NAD(P)-binding Rossmann-like Domain"/>
    <property type="match status" value="1"/>
</dbReference>
<dbReference type="InterPro" id="IPR057326">
    <property type="entry name" value="KR_dom"/>
</dbReference>
<dbReference type="SUPFAM" id="SSF51735">
    <property type="entry name" value="NAD(P)-binding Rossmann-fold domains"/>
    <property type="match status" value="1"/>
</dbReference>
<dbReference type="GO" id="GO:0016491">
    <property type="term" value="F:oxidoreductase activity"/>
    <property type="evidence" value="ECO:0007669"/>
    <property type="project" value="UniProtKB-KW"/>
</dbReference>
<proteinExistence type="inferred from homology"/>
<evidence type="ECO:0000256" key="4">
    <source>
        <dbReference type="RuleBase" id="RU000363"/>
    </source>
</evidence>
<organism evidence="7 8">
    <name type="scientific">Nezara viridula</name>
    <name type="common">Southern green stink bug</name>
    <name type="synonym">Cimex viridulus</name>
    <dbReference type="NCBI Taxonomy" id="85310"/>
    <lineage>
        <taxon>Eukaryota</taxon>
        <taxon>Metazoa</taxon>
        <taxon>Ecdysozoa</taxon>
        <taxon>Arthropoda</taxon>
        <taxon>Hexapoda</taxon>
        <taxon>Insecta</taxon>
        <taxon>Pterygota</taxon>
        <taxon>Neoptera</taxon>
        <taxon>Paraneoptera</taxon>
        <taxon>Hemiptera</taxon>
        <taxon>Heteroptera</taxon>
        <taxon>Panheteroptera</taxon>
        <taxon>Pentatomomorpha</taxon>
        <taxon>Pentatomoidea</taxon>
        <taxon>Pentatomidae</taxon>
        <taxon>Pentatominae</taxon>
        <taxon>Nezara</taxon>
    </lineage>
</organism>
<dbReference type="SMART" id="SM00822">
    <property type="entry name" value="PKS_KR"/>
    <property type="match status" value="1"/>
</dbReference>
<dbReference type="Pfam" id="PF00106">
    <property type="entry name" value="adh_short"/>
    <property type="match status" value="1"/>
</dbReference>
<name>A0A9P0HCC7_NEZVI</name>
<dbReference type="PANTHER" id="PTHR44196">
    <property type="entry name" value="DEHYDROGENASE/REDUCTASE SDR FAMILY MEMBER 7B"/>
    <property type="match status" value="1"/>
</dbReference>
<sequence length="320" mass="35408">MDRGSEGSFIDVLLTLMWSTIGTALIPALIPWIIYVICNRTEVGKMKGMVVMITGSSSGLGEQLAHSFYKRGCKLILAARRVTELERVKNDLLDLVVEDVSTYEPVIVELDLADIKSIPRKVNNLLNTYGHIDYLINNGGISYRGKITETTVDVDQTVMLINYFGTVTLTKAVLPSMIEQRRGHIVAISSVQGRIAIPHRSAYSASKHALQAFMDCLRAEVSKDGINVTVINPGYIKTNLSVNAVTGSGNKYGVMDETTSRGYEASEAAEKIYYSIAREDKELTLAPLLPRIAIILRSFCPSLYFLLMKRRAMKLPPVQT</sequence>
<dbReference type="InterPro" id="IPR002347">
    <property type="entry name" value="SDR_fam"/>
</dbReference>
<evidence type="ECO:0000313" key="7">
    <source>
        <dbReference type="EMBL" id="CAH1399688.1"/>
    </source>
</evidence>
<accession>A0A9P0HCC7</accession>
<comment type="similarity">
    <text evidence="1 4">Belongs to the short-chain dehydrogenases/reductases (SDR) family.</text>
</comment>
<dbReference type="GO" id="GO:0006629">
    <property type="term" value="P:lipid metabolic process"/>
    <property type="evidence" value="ECO:0007669"/>
    <property type="project" value="UniProtKB-ARBA"/>
</dbReference>
<evidence type="ECO:0000256" key="2">
    <source>
        <dbReference type="ARBA" id="ARBA00023002"/>
    </source>
</evidence>
<reference evidence="7" key="1">
    <citation type="submission" date="2022-01" db="EMBL/GenBank/DDBJ databases">
        <authorList>
            <person name="King R."/>
        </authorList>
    </citation>
    <scope>NUCLEOTIDE SEQUENCE</scope>
</reference>
<keyword evidence="5" id="KW-0472">Membrane</keyword>
<comment type="function">
    <text evidence="3">Putative oxidoreductase.</text>
</comment>
<feature type="domain" description="Ketoreductase" evidence="6">
    <location>
        <begin position="49"/>
        <end position="239"/>
    </location>
</feature>